<evidence type="ECO:0000313" key="2">
    <source>
        <dbReference type="Proteomes" id="UP001499884"/>
    </source>
</evidence>
<dbReference type="InterPro" id="IPR019587">
    <property type="entry name" value="Polyketide_cyclase/dehydratase"/>
</dbReference>
<reference evidence="2" key="1">
    <citation type="journal article" date="2019" name="Int. J. Syst. Evol. Microbiol.">
        <title>The Global Catalogue of Microorganisms (GCM) 10K type strain sequencing project: providing services to taxonomists for standard genome sequencing and annotation.</title>
        <authorList>
            <consortium name="The Broad Institute Genomics Platform"/>
            <consortium name="The Broad Institute Genome Sequencing Center for Infectious Disease"/>
            <person name="Wu L."/>
            <person name="Ma J."/>
        </authorList>
    </citation>
    <scope>NUCLEOTIDE SEQUENCE [LARGE SCALE GENOMIC DNA]</scope>
    <source>
        <strain evidence="2">JCM 30846</strain>
    </source>
</reference>
<sequence>MVRRIRPVGLEFVESARVRLVFGAELGVPPEAVYRELADRTEDWPEWFAGVAAVARTPDGRQVRLAGGGQTWESVLAARPPARYAYRTDRTDIPGASALVEEWRLWAADGGTRVRWTVATDGPAVYRALVRLARPALARTFLISMRALERRLRLPRP</sequence>
<evidence type="ECO:0000313" key="1">
    <source>
        <dbReference type="EMBL" id="GAA3717438.1"/>
    </source>
</evidence>
<dbReference type="Pfam" id="PF10604">
    <property type="entry name" value="Polyketide_cyc2"/>
    <property type="match status" value="1"/>
</dbReference>
<dbReference type="Gene3D" id="3.30.530.20">
    <property type="match status" value="1"/>
</dbReference>
<accession>A0ABP7ECX8</accession>
<dbReference type="EMBL" id="BAABEP010000005">
    <property type="protein sequence ID" value="GAA3717438.1"/>
    <property type="molecule type" value="Genomic_DNA"/>
</dbReference>
<name>A0ABP7ECX8_9ACTN</name>
<protein>
    <submittedName>
        <fullName evidence="1">SRPBCC family protein</fullName>
    </submittedName>
</protein>
<proteinExistence type="predicted"/>
<organism evidence="1 2">
    <name type="scientific">Streptomyces tremellae</name>
    <dbReference type="NCBI Taxonomy" id="1124239"/>
    <lineage>
        <taxon>Bacteria</taxon>
        <taxon>Bacillati</taxon>
        <taxon>Actinomycetota</taxon>
        <taxon>Actinomycetes</taxon>
        <taxon>Kitasatosporales</taxon>
        <taxon>Streptomycetaceae</taxon>
        <taxon>Streptomyces</taxon>
    </lineage>
</organism>
<keyword evidence="2" id="KW-1185">Reference proteome</keyword>
<dbReference type="InterPro" id="IPR023393">
    <property type="entry name" value="START-like_dom_sf"/>
</dbReference>
<dbReference type="Proteomes" id="UP001499884">
    <property type="component" value="Unassembled WGS sequence"/>
</dbReference>
<gene>
    <name evidence="1" type="ORF">GCM10023082_13760</name>
</gene>
<comment type="caution">
    <text evidence="1">The sequence shown here is derived from an EMBL/GenBank/DDBJ whole genome shotgun (WGS) entry which is preliminary data.</text>
</comment>
<dbReference type="SUPFAM" id="SSF55961">
    <property type="entry name" value="Bet v1-like"/>
    <property type="match status" value="1"/>
</dbReference>